<dbReference type="Pfam" id="PF14268">
    <property type="entry name" value="YoaP"/>
    <property type="match status" value="1"/>
</dbReference>
<comment type="caution">
    <text evidence="2">The sequence shown here is derived from an EMBL/GenBank/DDBJ whole genome shotgun (WGS) entry which is preliminary data.</text>
</comment>
<evidence type="ECO:0000313" key="3">
    <source>
        <dbReference type="Proteomes" id="UP000031366"/>
    </source>
</evidence>
<evidence type="ECO:0000313" key="2">
    <source>
        <dbReference type="EMBL" id="KIE46500.1"/>
    </source>
</evidence>
<dbReference type="RefSeq" id="WP_039633672.1">
    <property type="nucleotide sequence ID" value="NZ_AYSO01000017.1"/>
</dbReference>
<dbReference type="Proteomes" id="UP000031366">
    <property type="component" value="Unassembled WGS sequence"/>
</dbReference>
<dbReference type="GO" id="GO:0016740">
    <property type="term" value="F:transferase activity"/>
    <property type="evidence" value="ECO:0007669"/>
    <property type="project" value="UniProtKB-KW"/>
</dbReference>
<dbReference type="InterPro" id="IPR036249">
    <property type="entry name" value="Thioredoxin-like_sf"/>
</dbReference>
<name>A0A0C1UGJ8_9CLOT</name>
<keyword evidence="2" id="KW-0808">Transferase</keyword>
<organism evidence="2 3">
    <name type="scientific">Clostridium argentinense CDC 2741</name>
    <dbReference type="NCBI Taxonomy" id="1418104"/>
    <lineage>
        <taxon>Bacteria</taxon>
        <taxon>Bacillati</taxon>
        <taxon>Bacillota</taxon>
        <taxon>Clostridia</taxon>
        <taxon>Eubacteriales</taxon>
        <taxon>Clostridiaceae</taxon>
        <taxon>Clostridium</taxon>
    </lineage>
</organism>
<dbReference type="STRING" id="29341.RSJ17_16530"/>
<protein>
    <submittedName>
        <fullName evidence="2">Acetyltransferase family protein</fullName>
    </submittedName>
</protein>
<dbReference type="OrthoDB" id="3172674at2"/>
<feature type="domain" description="YoaP-like" evidence="1">
    <location>
        <begin position="203"/>
        <end position="246"/>
    </location>
</feature>
<accession>A0A0C1UGJ8</accession>
<dbReference type="AlphaFoldDB" id="A0A0C1UGJ8"/>
<proteinExistence type="predicted"/>
<dbReference type="SUPFAM" id="SSF55729">
    <property type="entry name" value="Acyl-CoA N-acyltransferases (Nat)"/>
    <property type="match status" value="1"/>
</dbReference>
<dbReference type="InterPro" id="IPR016181">
    <property type="entry name" value="Acyl_CoA_acyltransferase"/>
</dbReference>
<gene>
    <name evidence="2" type="ORF">U732_1797</name>
</gene>
<dbReference type="EMBL" id="AYSO01000017">
    <property type="protein sequence ID" value="KIE46500.1"/>
    <property type="molecule type" value="Genomic_DNA"/>
</dbReference>
<dbReference type="InterPro" id="IPR025685">
    <property type="entry name" value="YoaP-like_dom"/>
</dbReference>
<sequence length="253" mass="29170">MNIISVNESNIDKEHICCVISDKKGENCVSSKKAWMKERFRDGLIFKKADVRGKVFIEYIPAEKAWSPVNAENYMFINCLWVSGQYKEQGISNLLLQECIDDTKRQNKDGIIIVTSKKKMPFLSDPKYLKYKGFETCDTAHPYFELLCLNFNNNSKLPTFKDCAKDGKIANKEGITLYYTNQCPYTEKYTSLLKDIADKKAIPFSLIKINTLEKAQNAPTVWTTYSIFINGNFVTNEILTEKKFLKLIDEKLK</sequence>
<reference evidence="2 3" key="1">
    <citation type="journal article" date="2015" name="Infect. Genet. Evol.">
        <title>Genomic sequences of six botulinum neurotoxin-producing strains representing three clostridial species illustrate the mobility and diversity of botulinum neurotoxin genes.</title>
        <authorList>
            <person name="Smith T.J."/>
            <person name="Hill K.K."/>
            <person name="Xie G."/>
            <person name="Foley B.T."/>
            <person name="Williamson C.H."/>
            <person name="Foster J.T."/>
            <person name="Johnson S.L."/>
            <person name="Chertkov O."/>
            <person name="Teshima H."/>
            <person name="Gibbons H.S."/>
            <person name="Johnsky L.A."/>
            <person name="Karavis M.A."/>
            <person name="Smith L.A."/>
        </authorList>
    </citation>
    <scope>NUCLEOTIDE SEQUENCE [LARGE SCALE GENOMIC DNA]</scope>
    <source>
        <strain evidence="2 3">CDC 2741</strain>
    </source>
</reference>
<dbReference type="SUPFAM" id="SSF52833">
    <property type="entry name" value="Thioredoxin-like"/>
    <property type="match status" value="1"/>
</dbReference>
<evidence type="ECO:0000259" key="1">
    <source>
        <dbReference type="Pfam" id="PF14268"/>
    </source>
</evidence>
<dbReference type="Gene3D" id="3.40.630.30">
    <property type="match status" value="1"/>
</dbReference>
<keyword evidence="3" id="KW-1185">Reference proteome</keyword>